<reference evidence="3" key="1">
    <citation type="journal article" date="2005" name="Nature">
        <title>The map-based sequence of the rice genome.</title>
        <authorList>
            <consortium name="International rice genome sequencing project (IRGSP)"/>
            <person name="Matsumoto T."/>
            <person name="Wu J."/>
            <person name="Kanamori H."/>
            <person name="Katayose Y."/>
            <person name="Fujisawa M."/>
            <person name="Namiki N."/>
            <person name="Mizuno H."/>
            <person name="Yamamoto K."/>
            <person name="Antonio B.A."/>
            <person name="Baba T."/>
            <person name="Sakata K."/>
            <person name="Nagamura Y."/>
            <person name="Aoki H."/>
            <person name="Arikawa K."/>
            <person name="Arita K."/>
            <person name="Bito T."/>
            <person name="Chiden Y."/>
            <person name="Fujitsuka N."/>
            <person name="Fukunaka R."/>
            <person name="Hamada M."/>
            <person name="Harada C."/>
            <person name="Hayashi A."/>
            <person name="Hijishita S."/>
            <person name="Honda M."/>
            <person name="Hosokawa S."/>
            <person name="Ichikawa Y."/>
            <person name="Idonuma A."/>
            <person name="Iijima M."/>
            <person name="Ikeda M."/>
            <person name="Ikeno M."/>
            <person name="Ito K."/>
            <person name="Ito S."/>
            <person name="Ito T."/>
            <person name="Ito Y."/>
            <person name="Ito Y."/>
            <person name="Iwabuchi A."/>
            <person name="Kamiya K."/>
            <person name="Karasawa W."/>
            <person name="Kurita K."/>
            <person name="Katagiri S."/>
            <person name="Kikuta A."/>
            <person name="Kobayashi H."/>
            <person name="Kobayashi N."/>
            <person name="Machita K."/>
            <person name="Maehara T."/>
            <person name="Masukawa M."/>
            <person name="Mizubayashi T."/>
            <person name="Mukai Y."/>
            <person name="Nagasaki H."/>
            <person name="Nagata Y."/>
            <person name="Naito S."/>
            <person name="Nakashima M."/>
            <person name="Nakama Y."/>
            <person name="Nakamichi Y."/>
            <person name="Nakamura M."/>
            <person name="Meguro A."/>
            <person name="Negishi M."/>
            <person name="Ohta I."/>
            <person name="Ohta T."/>
            <person name="Okamoto M."/>
            <person name="Ono N."/>
            <person name="Saji S."/>
            <person name="Sakaguchi M."/>
            <person name="Sakai K."/>
            <person name="Shibata M."/>
            <person name="Shimokawa T."/>
            <person name="Song J."/>
            <person name="Takazaki Y."/>
            <person name="Terasawa K."/>
            <person name="Tsugane M."/>
            <person name="Tsuji K."/>
            <person name="Ueda S."/>
            <person name="Waki K."/>
            <person name="Yamagata H."/>
            <person name="Yamamoto M."/>
            <person name="Yamamoto S."/>
            <person name="Yamane H."/>
            <person name="Yoshiki S."/>
            <person name="Yoshihara R."/>
            <person name="Yukawa K."/>
            <person name="Zhong H."/>
            <person name="Yano M."/>
            <person name="Yuan Q."/>
            <person name="Ouyang S."/>
            <person name="Liu J."/>
            <person name="Jones K.M."/>
            <person name="Gansberger K."/>
            <person name="Moffat K."/>
            <person name="Hill J."/>
            <person name="Bera J."/>
            <person name="Fadrosh D."/>
            <person name="Jin S."/>
            <person name="Johri S."/>
            <person name="Kim M."/>
            <person name="Overton L."/>
            <person name="Reardon M."/>
            <person name="Tsitrin T."/>
            <person name="Vuong H."/>
            <person name="Weaver B."/>
            <person name="Ciecko A."/>
            <person name="Tallon L."/>
            <person name="Jackson J."/>
            <person name="Pai G."/>
            <person name="Aken S.V."/>
            <person name="Utterback T."/>
            <person name="Reidmuller S."/>
            <person name="Feldblyum T."/>
            <person name="Hsiao J."/>
            <person name="Zismann V."/>
            <person name="Iobst S."/>
            <person name="de Vazeille A.R."/>
            <person name="Buell C.R."/>
            <person name="Ying K."/>
            <person name="Li Y."/>
            <person name="Lu T."/>
            <person name="Huang Y."/>
            <person name="Zhao Q."/>
            <person name="Feng Q."/>
            <person name="Zhang L."/>
            <person name="Zhu J."/>
            <person name="Weng Q."/>
            <person name="Mu J."/>
            <person name="Lu Y."/>
            <person name="Fan D."/>
            <person name="Liu Y."/>
            <person name="Guan J."/>
            <person name="Zhang Y."/>
            <person name="Yu S."/>
            <person name="Liu X."/>
            <person name="Zhang Y."/>
            <person name="Hong G."/>
            <person name="Han B."/>
            <person name="Choisne N."/>
            <person name="Demange N."/>
            <person name="Orjeda G."/>
            <person name="Samain S."/>
            <person name="Cattolico L."/>
            <person name="Pelletier E."/>
            <person name="Couloux A."/>
            <person name="Segurens B."/>
            <person name="Wincker P."/>
            <person name="D'Hont A."/>
            <person name="Scarpelli C."/>
            <person name="Weissenbach J."/>
            <person name="Salanoubat M."/>
            <person name="Quetier F."/>
            <person name="Yu Y."/>
            <person name="Kim H.R."/>
            <person name="Rambo T."/>
            <person name="Currie J."/>
            <person name="Collura K."/>
            <person name="Luo M."/>
            <person name="Yang T."/>
            <person name="Ammiraju J.S.S."/>
            <person name="Engler F."/>
            <person name="Soderlund C."/>
            <person name="Wing R.A."/>
            <person name="Palmer L.E."/>
            <person name="de la Bastide M."/>
            <person name="Spiegel L."/>
            <person name="Nascimento L."/>
            <person name="Zutavern T."/>
            <person name="O'Shaughnessy A."/>
            <person name="Dike S."/>
            <person name="Dedhia N."/>
            <person name="Preston R."/>
            <person name="Balija V."/>
            <person name="McCombie W.R."/>
            <person name="Chow T."/>
            <person name="Chen H."/>
            <person name="Chung M."/>
            <person name="Chen C."/>
            <person name="Shaw J."/>
            <person name="Wu H."/>
            <person name="Hsiao K."/>
            <person name="Chao Y."/>
            <person name="Chu M."/>
            <person name="Cheng C."/>
            <person name="Hour A."/>
            <person name="Lee P."/>
            <person name="Lin S."/>
            <person name="Lin Y."/>
            <person name="Liou J."/>
            <person name="Liu S."/>
            <person name="Hsing Y."/>
            <person name="Raghuvanshi S."/>
            <person name="Mohanty A."/>
            <person name="Bharti A.K."/>
            <person name="Gaur A."/>
            <person name="Gupta V."/>
            <person name="Kumar D."/>
            <person name="Ravi V."/>
            <person name="Vij S."/>
            <person name="Kapur A."/>
            <person name="Khurana P."/>
            <person name="Khurana P."/>
            <person name="Khurana J.P."/>
            <person name="Tyagi A.K."/>
            <person name="Gaikwad K."/>
            <person name="Singh A."/>
            <person name="Dalal V."/>
            <person name="Srivastava S."/>
            <person name="Dixit A."/>
            <person name="Pal A.K."/>
            <person name="Ghazi I.A."/>
            <person name="Yadav M."/>
            <person name="Pandit A."/>
            <person name="Bhargava A."/>
            <person name="Sureshbabu K."/>
            <person name="Batra K."/>
            <person name="Sharma T.R."/>
            <person name="Mohapatra T."/>
            <person name="Singh N.K."/>
            <person name="Messing J."/>
            <person name="Nelson A.B."/>
            <person name="Fuks G."/>
            <person name="Kavchok S."/>
            <person name="Keizer G."/>
            <person name="Linton E."/>
            <person name="Llaca V."/>
            <person name="Song R."/>
            <person name="Tanyolac B."/>
            <person name="Young S."/>
            <person name="Ho-Il K."/>
            <person name="Hahn J.H."/>
            <person name="Sangsakoo G."/>
            <person name="Vanavichit A."/>
            <person name="de Mattos Luiz.A.T."/>
            <person name="Zimmer P.D."/>
            <person name="Malone G."/>
            <person name="Dellagostin O."/>
            <person name="de Oliveira A.C."/>
            <person name="Bevan M."/>
            <person name="Bancroft I."/>
            <person name="Minx P."/>
            <person name="Cordum H."/>
            <person name="Wilson R."/>
            <person name="Cheng Z."/>
            <person name="Jin W."/>
            <person name="Jiang J."/>
            <person name="Leong S.A."/>
            <person name="Iwama H."/>
            <person name="Gojobori T."/>
            <person name="Itoh T."/>
            <person name="Niimura Y."/>
            <person name="Fujii Y."/>
            <person name="Habara T."/>
            <person name="Sakai H."/>
            <person name="Sato Y."/>
            <person name="Wilson G."/>
            <person name="Kumar K."/>
            <person name="McCouch S."/>
            <person name="Juretic N."/>
            <person name="Hoen D."/>
            <person name="Wright S."/>
            <person name="Bruskiewich R."/>
            <person name="Bureau T."/>
            <person name="Miyao A."/>
            <person name="Hirochika H."/>
            <person name="Nishikawa T."/>
            <person name="Kadowaki K."/>
            <person name="Sugiura M."/>
            <person name="Burr B."/>
            <person name="Sasaki T."/>
        </authorList>
    </citation>
    <scope>NUCLEOTIDE SEQUENCE [LARGE SCALE GENOMIC DNA]</scope>
    <source>
        <strain evidence="3">cv. Nipponbare</strain>
    </source>
</reference>
<dbReference type="Proteomes" id="UP000000763">
    <property type="component" value="Chromosome 10"/>
</dbReference>
<dbReference type="AlphaFoldDB" id="Q8LNP5"/>
<evidence type="ECO:0000313" key="3">
    <source>
        <dbReference type="Proteomes" id="UP000000763"/>
    </source>
</evidence>
<sequence length="198" mass="21782">MRQAPAAPRSWRLGERPTVRRKEDVVAEALTEGVASTVPEKTMMSLRKGRRRLGGGRRLQKEGAARRLGPWLRRKGAEREGCRRYVTQWTLAIELNGTLTFQICCSPAYVLAWLLLDGAWLGFAVACVVGTACPIVYTSFLVNLATCVKPQLAVDGDDDAEAAARCWAATGPPPALLPRYSSPKKVHEKPPVLLELFL</sequence>
<keyword evidence="1" id="KW-0472">Membrane</keyword>
<reference evidence="3" key="2">
    <citation type="journal article" date="2008" name="Nucleic Acids Res.">
        <title>The rice annotation project database (RAP-DB): 2008 update.</title>
        <authorList>
            <consortium name="The rice annotation project (RAP)"/>
        </authorList>
    </citation>
    <scope>GENOME REANNOTATION</scope>
    <source>
        <strain evidence="3">cv. Nipponbare</strain>
    </source>
</reference>
<feature type="transmembrane region" description="Helical" evidence="1">
    <location>
        <begin position="93"/>
        <end position="114"/>
    </location>
</feature>
<protein>
    <submittedName>
        <fullName evidence="2">Uncharacterized protein</fullName>
    </submittedName>
</protein>
<evidence type="ECO:0000313" key="2">
    <source>
        <dbReference type="EMBL" id="AAM93736.1"/>
    </source>
</evidence>
<gene>
    <name evidence="2" type="primary">OSJNBa0042E19.40</name>
</gene>
<proteinExistence type="predicted"/>
<dbReference type="EMBL" id="AC068951">
    <property type="protein sequence ID" value="AAM93736.1"/>
    <property type="molecule type" value="Genomic_DNA"/>
</dbReference>
<feature type="transmembrane region" description="Helical" evidence="1">
    <location>
        <begin position="120"/>
        <end position="142"/>
    </location>
</feature>
<organism evidence="2 3">
    <name type="scientific">Oryza sativa subsp. japonica</name>
    <name type="common">Rice</name>
    <dbReference type="NCBI Taxonomy" id="39947"/>
    <lineage>
        <taxon>Eukaryota</taxon>
        <taxon>Viridiplantae</taxon>
        <taxon>Streptophyta</taxon>
        <taxon>Embryophyta</taxon>
        <taxon>Tracheophyta</taxon>
        <taxon>Spermatophyta</taxon>
        <taxon>Magnoliopsida</taxon>
        <taxon>Liliopsida</taxon>
        <taxon>Poales</taxon>
        <taxon>Poaceae</taxon>
        <taxon>BOP clade</taxon>
        <taxon>Oryzoideae</taxon>
        <taxon>Oryzeae</taxon>
        <taxon>Oryzinae</taxon>
        <taxon>Oryza</taxon>
        <taxon>Oryza sativa</taxon>
    </lineage>
</organism>
<accession>Q8LNP5</accession>
<name>Q8LNP5_ORYSJ</name>
<evidence type="ECO:0000256" key="1">
    <source>
        <dbReference type="SAM" id="Phobius"/>
    </source>
</evidence>
<keyword evidence="1" id="KW-0812">Transmembrane</keyword>
<keyword evidence="1" id="KW-1133">Transmembrane helix</keyword>